<evidence type="ECO:0000313" key="3">
    <source>
        <dbReference type="Proteomes" id="UP001151699"/>
    </source>
</evidence>
<proteinExistence type="predicted"/>
<keyword evidence="3" id="KW-1185">Reference proteome</keyword>
<evidence type="ECO:0000256" key="1">
    <source>
        <dbReference type="SAM" id="Coils"/>
    </source>
</evidence>
<comment type="caution">
    <text evidence="2">The sequence shown here is derived from an EMBL/GenBank/DDBJ whole genome shotgun (WGS) entry which is preliminary data.</text>
</comment>
<keyword evidence="1" id="KW-0175">Coiled coil</keyword>
<feature type="coiled-coil region" evidence="1">
    <location>
        <begin position="24"/>
        <end position="51"/>
    </location>
</feature>
<organism evidence="2 3">
    <name type="scientific">Pseudolycoriella hygida</name>
    <dbReference type="NCBI Taxonomy" id="35572"/>
    <lineage>
        <taxon>Eukaryota</taxon>
        <taxon>Metazoa</taxon>
        <taxon>Ecdysozoa</taxon>
        <taxon>Arthropoda</taxon>
        <taxon>Hexapoda</taxon>
        <taxon>Insecta</taxon>
        <taxon>Pterygota</taxon>
        <taxon>Neoptera</taxon>
        <taxon>Endopterygota</taxon>
        <taxon>Diptera</taxon>
        <taxon>Nematocera</taxon>
        <taxon>Sciaroidea</taxon>
        <taxon>Sciaridae</taxon>
        <taxon>Pseudolycoriella</taxon>
    </lineage>
</organism>
<dbReference type="AlphaFoldDB" id="A0A9Q0MWL2"/>
<dbReference type="EMBL" id="WJQU01000003">
    <property type="protein sequence ID" value="KAJ6637962.1"/>
    <property type="molecule type" value="Genomic_DNA"/>
</dbReference>
<dbReference type="Proteomes" id="UP001151699">
    <property type="component" value="Chromosome X"/>
</dbReference>
<protein>
    <submittedName>
        <fullName evidence="2">Uncharacterized protein</fullName>
    </submittedName>
</protein>
<gene>
    <name evidence="2" type="ORF">Bhyg_10693</name>
</gene>
<accession>A0A9Q0MWL2</accession>
<reference evidence="2" key="1">
    <citation type="submission" date="2022-07" db="EMBL/GenBank/DDBJ databases">
        <authorList>
            <person name="Trinca V."/>
            <person name="Uliana J.V.C."/>
            <person name="Torres T.T."/>
            <person name="Ward R.J."/>
            <person name="Monesi N."/>
        </authorList>
    </citation>
    <scope>NUCLEOTIDE SEQUENCE</scope>
    <source>
        <strain evidence="2">HSMRA1968</strain>
        <tissue evidence="2">Whole embryos</tissue>
    </source>
</reference>
<name>A0A9Q0MWL2_9DIPT</name>
<evidence type="ECO:0000313" key="2">
    <source>
        <dbReference type="EMBL" id="KAJ6637962.1"/>
    </source>
</evidence>
<sequence length="114" mass="13832">MLSNHENVNECNKWSFICEFKKLKEHYENLIDSISQELEFYKREHTILRTEIRNVTSLNNSHECGEDFTKYQKLSEAVVKNLNQQIEKLTQVVPYPGRTLLENYEQWYQLWMLE</sequence>